<accession>A0AAE0DPJ1</accession>
<dbReference type="EMBL" id="JASNWA010000003">
    <property type="protein sequence ID" value="KAK3178404.1"/>
    <property type="molecule type" value="Genomic_DNA"/>
</dbReference>
<dbReference type="AlphaFoldDB" id="A0AAE0DPJ1"/>
<keyword evidence="2" id="KW-1185">Reference proteome</keyword>
<organism evidence="1 2">
    <name type="scientific">Lepraria neglecta</name>
    <dbReference type="NCBI Taxonomy" id="209136"/>
    <lineage>
        <taxon>Eukaryota</taxon>
        <taxon>Fungi</taxon>
        <taxon>Dikarya</taxon>
        <taxon>Ascomycota</taxon>
        <taxon>Pezizomycotina</taxon>
        <taxon>Lecanoromycetes</taxon>
        <taxon>OSLEUM clade</taxon>
        <taxon>Lecanoromycetidae</taxon>
        <taxon>Lecanorales</taxon>
        <taxon>Lecanorineae</taxon>
        <taxon>Stereocaulaceae</taxon>
        <taxon>Lepraria</taxon>
    </lineage>
</organism>
<evidence type="ECO:0000313" key="1">
    <source>
        <dbReference type="EMBL" id="KAK3178404.1"/>
    </source>
</evidence>
<evidence type="ECO:0000313" key="2">
    <source>
        <dbReference type="Proteomes" id="UP001276659"/>
    </source>
</evidence>
<sequence>MDYFKSLDKRVMLPPNAGADPGQQLDLCRDLIQIGKDTPPEFGPQQYVSLGDENEACKGFELQTLIKGKQCVNTEMEIQSQSYFGEDANSLFLPTGIPKIIKLASARTCEIALYSTVVANSALPSASLPCVKVICQQSSALMTELVIPANQITRAAKGLDALISSYQNTIQFHMSDGWDELVSRTISEAFRNVKIYPEIQEATNVAVLSRITSAGFQMRKLKSPGLSHDDLPGTPDEPLELPAFLEAQVQSLLIEKMSKSRNKVLSLLKKKTMSRKPGHRYAIYLTMSVLLYNLEFVYNDQALKLKRYSTSQPQKIFPFSSLTMMDAWERSAANLIAHYHATFQGTVPFSPNWLESVKEGAGVDAQAAEYLQGMESMVKSRAEELRIRANGSLGDPLVWFSQLFLLHPQL</sequence>
<gene>
    <name evidence="1" type="ORF">OEA41_000539</name>
</gene>
<proteinExistence type="predicted"/>
<name>A0AAE0DPJ1_9LECA</name>
<dbReference type="Proteomes" id="UP001276659">
    <property type="component" value="Unassembled WGS sequence"/>
</dbReference>
<protein>
    <submittedName>
        <fullName evidence="1">Uncharacterized protein</fullName>
    </submittedName>
</protein>
<reference evidence="1" key="1">
    <citation type="submission" date="2022-11" db="EMBL/GenBank/DDBJ databases">
        <title>Chromosomal genome sequence assembly and mating type (MAT) locus characterization of the leprose asexual lichenized fungus Lepraria neglecta (Nyl.) Erichsen.</title>
        <authorList>
            <person name="Allen J.L."/>
            <person name="Pfeffer B."/>
        </authorList>
    </citation>
    <scope>NUCLEOTIDE SEQUENCE</scope>
    <source>
        <strain evidence="1">Allen 5258</strain>
    </source>
</reference>
<comment type="caution">
    <text evidence="1">The sequence shown here is derived from an EMBL/GenBank/DDBJ whole genome shotgun (WGS) entry which is preliminary data.</text>
</comment>